<proteinExistence type="predicted"/>
<evidence type="ECO:0000313" key="2">
    <source>
        <dbReference type="EMBL" id="KAJ1368961.1"/>
    </source>
</evidence>
<keyword evidence="3" id="KW-1185">Reference proteome</keyword>
<organism evidence="2 3">
    <name type="scientific">Parelaphostrongylus tenuis</name>
    <name type="common">Meningeal worm</name>
    <dbReference type="NCBI Taxonomy" id="148309"/>
    <lineage>
        <taxon>Eukaryota</taxon>
        <taxon>Metazoa</taxon>
        <taxon>Ecdysozoa</taxon>
        <taxon>Nematoda</taxon>
        <taxon>Chromadorea</taxon>
        <taxon>Rhabditida</taxon>
        <taxon>Rhabditina</taxon>
        <taxon>Rhabditomorpha</taxon>
        <taxon>Strongyloidea</taxon>
        <taxon>Metastrongylidae</taxon>
        <taxon>Parelaphostrongylus</taxon>
    </lineage>
</organism>
<name>A0AAD5WGD7_PARTN</name>
<evidence type="ECO:0000256" key="1">
    <source>
        <dbReference type="SAM" id="Phobius"/>
    </source>
</evidence>
<comment type="caution">
    <text evidence="2">The sequence shown here is derived from an EMBL/GenBank/DDBJ whole genome shotgun (WGS) entry which is preliminary data.</text>
</comment>
<keyword evidence="1" id="KW-1133">Transmembrane helix</keyword>
<sequence>MDDYREKKERTENVLGSAQFVEDCPEAKTTDSQQYDETWTYHLMIRLLATISTVFGCGVMPAGQASTRTFTVFGFTLPVMMGLLFRSRCSGPGPGISIDKARAQAFVHRLVMQTVSLKLLALNFFFIYSGERKKQASVFEISQVCYSQHGLQCILIFDYKPFHLESSDSQKYLLRFLTFSITKLVTHSYPML</sequence>
<protein>
    <submittedName>
        <fullName evidence="2">Uncharacterized protein</fullName>
    </submittedName>
</protein>
<keyword evidence="1" id="KW-0812">Transmembrane</keyword>
<evidence type="ECO:0000313" key="3">
    <source>
        <dbReference type="Proteomes" id="UP001196413"/>
    </source>
</evidence>
<keyword evidence="1" id="KW-0472">Membrane</keyword>
<feature type="transmembrane region" description="Helical" evidence="1">
    <location>
        <begin position="43"/>
        <end position="63"/>
    </location>
</feature>
<dbReference type="AlphaFoldDB" id="A0AAD5WGD7"/>
<dbReference type="Proteomes" id="UP001196413">
    <property type="component" value="Unassembled WGS sequence"/>
</dbReference>
<feature type="transmembrane region" description="Helical" evidence="1">
    <location>
        <begin position="106"/>
        <end position="128"/>
    </location>
</feature>
<reference evidence="2" key="1">
    <citation type="submission" date="2021-06" db="EMBL/GenBank/DDBJ databases">
        <title>Parelaphostrongylus tenuis whole genome reference sequence.</title>
        <authorList>
            <person name="Garwood T.J."/>
            <person name="Larsen P.A."/>
            <person name="Fountain-Jones N.M."/>
            <person name="Garbe J.R."/>
            <person name="Macchietto M.G."/>
            <person name="Kania S.A."/>
            <person name="Gerhold R.W."/>
            <person name="Richards J.E."/>
            <person name="Wolf T.M."/>
        </authorList>
    </citation>
    <scope>NUCLEOTIDE SEQUENCE</scope>
    <source>
        <strain evidence="2">MNPRO001-30</strain>
        <tissue evidence="2">Meninges</tissue>
    </source>
</reference>
<accession>A0AAD5WGD7</accession>
<dbReference type="EMBL" id="JAHQIW010006368">
    <property type="protein sequence ID" value="KAJ1368961.1"/>
    <property type="molecule type" value="Genomic_DNA"/>
</dbReference>
<gene>
    <name evidence="2" type="ORF">KIN20_030327</name>
</gene>